<proteinExistence type="predicted"/>
<evidence type="ECO:0000259" key="5">
    <source>
        <dbReference type="PROSITE" id="PS50045"/>
    </source>
</evidence>
<keyword evidence="2" id="KW-0067">ATP-binding</keyword>
<dbReference type="Proteomes" id="UP001611383">
    <property type="component" value="Chromosome"/>
</dbReference>
<dbReference type="Gene3D" id="1.10.10.60">
    <property type="entry name" value="Homeodomain-like"/>
    <property type="match status" value="1"/>
</dbReference>
<dbReference type="RefSeq" id="WP_395824802.1">
    <property type="nucleotide sequence ID" value="NZ_CP043494.1"/>
</dbReference>
<dbReference type="PROSITE" id="PS50045">
    <property type="entry name" value="SIGMA54_INTERACT_4"/>
    <property type="match status" value="1"/>
</dbReference>
<dbReference type="SUPFAM" id="SSF49879">
    <property type="entry name" value="SMAD/FHA domain"/>
    <property type="match status" value="1"/>
</dbReference>
<protein>
    <submittedName>
        <fullName evidence="6">FHA domain-containing protein</fullName>
    </submittedName>
</protein>
<dbReference type="InterPro" id="IPR008984">
    <property type="entry name" value="SMAD_FHA_dom_sf"/>
</dbReference>
<dbReference type="Pfam" id="PF00158">
    <property type="entry name" value="Sigma54_activat"/>
    <property type="match status" value="1"/>
</dbReference>
<evidence type="ECO:0000313" key="7">
    <source>
        <dbReference type="Proteomes" id="UP001611383"/>
    </source>
</evidence>
<dbReference type="Pfam" id="PF00498">
    <property type="entry name" value="FHA"/>
    <property type="match status" value="1"/>
</dbReference>
<gene>
    <name evidence="6" type="ORF">F0U60_26335</name>
</gene>
<feature type="domain" description="Sigma-54 factor interaction" evidence="5">
    <location>
        <begin position="133"/>
        <end position="356"/>
    </location>
</feature>
<sequence length="437" mass="46718">MRTGLETQEDSQLEPAAPEPPRPGLVFVFSGGAPLFRPVPLTQGRQVLGREGAGELPLPDERLSRQHAEVCREGAHWHVEDLGSRNGTFVDGEQVTGRRAFTNPRVLRLGNTLALFRDDVRPLAGADVICGPDVVRGPTFHAVLEQVAPAALAGETLLITGESGTGKELAARAYHQSGPNARGRFVAINCAAVPASVAERLLFGSRRGAYSGAEADAEGYVQAADRGVLFLDEVAELSAEVQAKLLRMLETREVLALGASRAQPVDVRVCSATHRDLRAAVAAGQFRADLYHRLAQARVRLPPLRERLEEVPWLLAHALRDVPTPALHATFVEACLFRPWPGNVRELLGEARRAAREGTASGTRSLRAEHLDAEAGLPLEGPTEAAAASPAPAAPDRATLEATLAAHGGNVSAAARALGLHRTQVYRLMQRWGLGTP</sequence>
<feature type="region of interest" description="Disordered" evidence="3">
    <location>
        <begin position="1"/>
        <end position="24"/>
    </location>
</feature>
<dbReference type="CDD" id="cd00009">
    <property type="entry name" value="AAA"/>
    <property type="match status" value="1"/>
</dbReference>
<dbReference type="PANTHER" id="PTHR32071">
    <property type="entry name" value="TRANSCRIPTIONAL REGULATORY PROTEIN"/>
    <property type="match status" value="1"/>
</dbReference>
<dbReference type="EMBL" id="CP043494">
    <property type="protein sequence ID" value="WNG47252.1"/>
    <property type="molecule type" value="Genomic_DNA"/>
</dbReference>
<dbReference type="InterPro" id="IPR003593">
    <property type="entry name" value="AAA+_ATPase"/>
</dbReference>
<dbReference type="SUPFAM" id="SSF46689">
    <property type="entry name" value="Homeodomain-like"/>
    <property type="match status" value="1"/>
</dbReference>
<keyword evidence="7" id="KW-1185">Reference proteome</keyword>
<dbReference type="InterPro" id="IPR002197">
    <property type="entry name" value="HTH_Fis"/>
</dbReference>
<dbReference type="InterPro" id="IPR009057">
    <property type="entry name" value="Homeodomain-like_sf"/>
</dbReference>
<reference evidence="6 7" key="1">
    <citation type="submission" date="2019-08" db="EMBL/GenBank/DDBJ databases">
        <title>Archangium and Cystobacter genomes.</title>
        <authorList>
            <person name="Chen I.-C.K."/>
            <person name="Wielgoss S."/>
        </authorList>
    </citation>
    <scope>NUCLEOTIDE SEQUENCE [LARGE SCALE GENOMIC DNA]</scope>
    <source>
        <strain evidence="6 7">Cbm 6</strain>
    </source>
</reference>
<dbReference type="Gene3D" id="1.10.8.60">
    <property type="match status" value="1"/>
</dbReference>
<organism evidence="6 7">
    <name type="scientific">Archangium minus</name>
    <dbReference type="NCBI Taxonomy" id="83450"/>
    <lineage>
        <taxon>Bacteria</taxon>
        <taxon>Pseudomonadati</taxon>
        <taxon>Myxococcota</taxon>
        <taxon>Myxococcia</taxon>
        <taxon>Myxococcales</taxon>
        <taxon>Cystobacterineae</taxon>
        <taxon>Archangiaceae</taxon>
        <taxon>Archangium</taxon>
    </lineage>
</organism>
<dbReference type="CDD" id="cd00060">
    <property type="entry name" value="FHA"/>
    <property type="match status" value="1"/>
</dbReference>
<accession>A0ABY9WTY6</accession>
<evidence type="ECO:0000256" key="3">
    <source>
        <dbReference type="SAM" id="MobiDB-lite"/>
    </source>
</evidence>
<dbReference type="Gene3D" id="2.60.200.20">
    <property type="match status" value="1"/>
</dbReference>
<evidence type="ECO:0000256" key="2">
    <source>
        <dbReference type="ARBA" id="ARBA00022840"/>
    </source>
</evidence>
<dbReference type="SMART" id="SM00240">
    <property type="entry name" value="FHA"/>
    <property type="match status" value="1"/>
</dbReference>
<dbReference type="InterPro" id="IPR000253">
    <property type="entry name" value="FHA_dom"/>
</dbReference>
<dbReference type="SMART" id="SM00382">
    <property type="entry name" value="AAA"/>
    <property type="match status" value="1"/>
</dbReference>
<dbReference type="PANTHER" id="PTHR32071:SF57">
    <property type="entry name" value="C4-DICARBOXYLATE TRANSPORT TRANSCRIPTIONAL REGULATORY PROTEIN DCTD"/>
    <property type="match status" value="1"/>
</dbReference>
<keyword evidence="1" id="KW-0547">Nucleotide-binding</keyword>
<dbReference type="InterPro" id="IPR002078">
    <property type="entry name" value="Sigma_54_int"/>
</dbReference>
<dbReference type="Gene3D" id="3.40.50.300">
    <property type="entry name" value="P-loop containing nucleotide triphosphate hydrolases"/>
    <property type="match status" value="1"/>
</dbReference>
<dbReference type="InterPro" id="IPR027417">
    <property type="entry name" value="P-loop_NTPase"/>
</dbReference>
<evidence type="ECO:0000259" key="4">
    <source>
        <dbReference type="PROSITE" id="PS50006"/>
    </source>
</evidence>
<dbReference type="Pfam" id="PF02954">
    <property type="entry name" value="HTH_8"/>
    <property type="match status" value="1"/>
</dbReference>
<evidence type="ECO:0000256" key="1">
    <source>
        <dbReference type="ARBA" id="ARBA00022741"/>
    </source>
</evidence>
<name>A0ABY9WTY6_9BACT</name>
<dbReference type="PROSITE" id="PS50006">
    <property type="entry name" value="FHA_DOMAIN"/>
    <property type="match status" value="1"/>
</dbReference>
<evidence type="ECO:0000313" key="6">
    <source>
        <dbReference type="EMBL" id="WNG47252.1"/>
    </source>
</evidence>
<feature type="domain" description="FHA" evidence="4">
    <location>
        <begin position="46"/>
        <end position="95"/>
    </location>
</feature>
<dbReference type="SUPFAM" id="SSF52540">
    <property type="entry name" value="P-loop containing nucleoside triphosphate hydrolases"/>
    <property type="match status" value="1"/>
</dbReference>
<dbReference type="PRINTS" id="PR01590">
    <property type="entry name" value="HTHFIS"/>
</dbReference>